<dbReference type="Proteomes" id="UP000663255">
    <property type="component" value="Plasmid p1"/>
</dbReference>
<geneLocation type="plasmid" evidence="2 3">
    <name>p1</name>
</geneLocation>
<name>A0AAP9WNH8_LEPIR</name>
<dbReference type="AlphaFoldDB" id="A0AAP9WNH8"/>
<dbReference type="EMBL" id="CP043895">
    <property type="protein sequence ID" value="QOI53008.1"/>
    <property type="molecule type" value="Genomic_DNA"/>
</dbReference>
<sequence>MYFKPRIFISSTLDLAPIRKEIREFLESVGAEVMLYEENLTPSIKSSVYRQDILEADFIIFLFNEKYGSRTNSGKSGTHEEWEVALNSDIPKHVYIRQNIKLKRTDSLQKFIIKEISNKSISFFYYSDNEKLIKQIKSTVFTIARDIALNKVGIKYISKERILQLSILKDFESGLHLIRSFEELQEKCSRLEISFIETTIITDFFNPFFYSFEADPDIIIDIFLNSYYKDIFKSFKKFNLVHSKVFVSSGYYMKTLVLDRNSTEISYKELKQISGTDLKSVNKLFNDLISSYNLFKENLFERKTYLETKYKI</sequence>
<reference evidence="2" key="1">
    <citation type="submission" date="2019-09" db="EMBL/GenBank/DDBJ databases">
        <title>Comparative Genomics of Leptospira interrogans Reveals Genome Plasticity - A Common Adaptive Strategy for Survival in Various Hosts.</title>
        <authorList>
            <person name="Ramli S.R."/>
            <person name="Bunk B."/>
            <person name="Goris M."/>
            <person name="Bhuju S."/>
            <person name="Jarek M."/>
            <person name="Sproer C."/>
            <person name="Mustakim S."/>
            <person name="Strommenger B."/>
            <person name="Pessler F."/>
        </authorList>
    </citation>
    <scope>NUCLEOTIDE SEQUENCE</scope>
    <source>
        <strain evidence="2">1489</strain>
        <plasmid evidence="2">p1</plasmid>
    </source>
</reference>
<protein>
    <submittedName>
        <fullName evidence="2">DUF4062 domain-containing protein</fullName>
    </submittedName>
</protein>
<evidence type="ECO:0000313" key="2">
    <source>
        <dbReference type="EMBL" id="QOI53008.1"/>
    </source>
</evidence>
<dbReference type="Pfam" id="PF13271">
    <property type="entry name" value="DUF4062"/>
    <property type="match status" value="1"/>
</dbReference>
<accession>A0AAP9WNH8</accession>
<dbReference type="RefSeq" id="WP_000273680.1">
    <property type="nucleotide sequence ID" value="NZ_CP043895.1"/>
</dbReference>
<feature type="domain" description="DUF4062" evidence="1">
    <location>
        <begin position="6"/>
        <end position="85"/>
    </location>
</feature>
<evidence type="ECO:0000313" key="3">
    <source>
        <dbReference type="Proteomes" id="UP000663255"/>
    </source>
</evidence>
<proteinExistence type="predicted"/>
<gene>
    <name evidence="2" type="ORF">Lepto1489_21780</name>
</gene>
<keyword evidence="2" id="KW-0614">Plasmid</keyword>
<evidence type="ECO:0000259" key="1">
    <source>
        <dbReference type="Pfam" id="PF13271"/>
    </source>
</evidence>
<organism evidence="2 3">
    <name type="scientific">Leptospira interrogans serovar Bataviae</name>
    <dbReference type="NCBI Taxonomy" id="312175"/>
    <lineage>
        <taxon>Bacteria</taxon>
        <taxon>Pseudomonadati</taxon>
        <taxon>Spirochaetota</taxon>
        <taxon>Spirochaetia</taxon>
        <taxon>Leptospirales</taxon>
        <taxon>Leptospiraceae</taxon>
        <taxon>Leptospira</taxon>
    </lineage>
</organism>
<dbReference type="InterPro" id="IPR025139">
    <property type="entry name" value="DUF4062"/>
</dbReference>